<dbReference type="Proteomes" id="UP000639772">
    <property type="component" value="Chromosome 9"/>
</dbReference>
<dbReference type="PIRSF" id="PIRSF031279">
    <property type="entry name" value="UCP031279"/>
    <property type="match status" value="1"/>
</dbReference>
<reference evidence="1 2" key="1">
    <citation type="journal article" date="2020" name="Nat. Food">
        <title>A phased Vanilla planifolia genome enables genetic improvement of flavour and production.</title>
        <authorList>
            <person name="Hasing T."/>
            <person name="Tang H."/>
            <person name="Brym M."/>
            <person name="Khazi F."/>
            <person name="Huang T."/>
            <person name="Chambers A.H."/>
        </authorList>
    </citation>
    <scope>NUCLEOTIDE SEQUENCE [LARGE SCALE GENOMIC DNA]</scope>
    <source>
        <tissue evidence="1">Leaf</tissue>
    </source>
</reference>
<sequence length="156" mass="16933">MSKEQRNGRNKLGWCIRAPLRALCRLRDMYVRTMNGCAGRIPFRATASPVSHPFIDMSRSSSVSNRGSWISSADEDLIELIRASSQSRMRSAAVAAAAEEAVVRRSQSVAAARIEEDAPYDFAGDVKVGESLIFPRSRSHAVGGKTALGAASSKYK</sequence>
<dbReference type="InterPro" id="IPR016972">
    <property type="entry name" value="UCP031279"/>
</dbReference>
<dbReference type="PANTHER" id="PTHR33526">
    <property type="entry name" value="OS07G0123800 PROTEIN"/>
    <property type="match status" value="1"/>
</dbReference>
<organism evidence="1 2">
    <name type="scientific">Vanilla planifolia</name>
    <name type="common">Vanilla</name>
    <dbReference type="NCBI Taxonomy" id="51239"/>
    <lineage>
        <taxon>Eukaryota</taxon>
        <taxon>Viridiplantae</taxon>
        <taxon>Streptophyta</taxon>
        <taxon>Embryophyta</taxon>
        <taxon>Tracheophyta</taxon>
        <taxon>Spermatophyta</taxon>
        <taxon>Magnoliopsida</taxon>
        <taxon>Liliopsida</taxon>
        <taxon>Asparagales</taxon>
        <taxon>Orchidaceae</taxon>
        <taxon>Vanilloideae</taxon>
        <taxon>Vanilleae</taxon>
        <taxon>Vanilla</taxon>
    </lineage>
</organism>
<dbReference type="OrthoDB" id="694638at2759"/>
<accession>A0A835URA2</accession>
<gene>
    <name evidence="1" type="ORF">HPP92_018179</name>
</gene>
<dbReference type="EMBL" id="JADCNM010000009">
    <property type="protein sequence ID" value="KAG0468851.1"/>
    <property type="molecule type" value="Genomic_DNA"/>
</dbReference>
<name>A0A835URA2_VANPL</name>
<dbReference type="AlphaFoldDB" id="A0A835URA2"/>
<evidence type="ECO:0000313" key="2">
    <source>
        <dbReference type="Proteomes" id="UP000639772"/>
    </source>
</evidence>
<evidence type="ECO:0000313" key="1">
    <source>
        <dbReference type="EMBL" id="KAG0468851.1"/>
    </source>
</evidence>
<proteinExistence type="predicted"/>
<comment type="caution">
    <text evidence="1">The sequence shown here is derived from an EMBL/GenBank/DDBJ whole genome shotgun (WGS) entry which is preliminary data.</text>
</comment>
<dbReference type="PANTHER" id="PTHR33526:SF4">
    <property type="entry name" value="OS07G0123800 PROTEIN"/>
    <property type="match status" value="1"/>
</dbReference>
<protein>
    <submittedName>
        <fullName evidence="1">Uncharacterized protein</fullName>
    </submittedName>
</protein>